<protein>
    <submittedName>
        <fullName evidence="2">Uncharacterized protein</fullName>
    </submittedName>
</protein>
<dbReference type="Proteomes" id="UP000663852">
    <property type="component" value="Unassembled WGS sequence"/>
</dbReference>
<evidence type="ECO:0000313" key="2">
    <source>
        <dbReference type="EMBL" id="CAF1486900.1"/>
    </source>
</evidence>
<evidence type="ECO:0000256" key="1">
    <source>
        <dbReference type="SAM" id="SignalP"/>
    </source>
</evidence>
<evidence type="ECO:0000313" key="3">
    <source>
        <dbReference type="EMBL" id="CAF1535379.1"/>
    </source>
</evidence>
<dbReference type="EMBL" id="CAJNOR010004244">
    <property type="protein sequence ID" value="CAF1486900.1"/>
    <property type="molecule type" value="Genomic_DNA"/>
</dbReference>
<dbReference type="PROSITE" id="PS51257">
    <property type="entry name" value="PROKAR_LIPOPROTEIN"/>
    <property type="match status" value="1"/>
</dbReference>
<sequence>MVFRLFILFVCFGPLSTAISCYDCLSVPQLYNYTVTADTIPKAYNDCPIKSNQTMCYISFQLLLTSNQTKIIFASTGERTEKSSVSPLLSIRADTHGSGANQSTKHVFHYSCASDQCTNVDILRRILRSSTVTDQFVDFKDLLIPVEPVDGHSCLLFFNKTESDICDMDIPTDPHQCRVCSTKDMQDSQGYRICAGCFAYGHHISAIVYEVQFDINDQTSEDDLLINCQPKHCNGIETIKLIRQKTLIQFNYNQFINDSQRSKLNITLFFMMIVLLIQTLF</sequence>
<dbReference type="Proteomes" id="UP000663828">
    <property type="component" value="Unassembled WGS sequence"/>
</dbReference>
<feature type="signal peptide" evidence="1">
    <location>
        <begin position="1"/>
        <end position="18"/>
    </location>
</feature>
<proteinExistence type="predicted"/>
<reference evidence="2" key="1">
    <citation type="submission" date="2021-02" db="EMBL/GenBank/DDBJ databases">
        <authorList>
            <person name="Nowell W R."/>
        </authorList>
    </citation>
    <scope>NUCLEOTIDE SEQUENCE</scope>
</reference>
<keyword evidence="4" id="KW-1185">Reference proteome</keyword>
<feature type="chain" id="PRO_5035687934" evidence="1">
    <location>
        <begin position="19"/>
        <end position="281"/>
    </location>
</feature>
<comment type="caution">
    <text evidence="2">The sequence shown here is derived from an EMBL/GenBank/DDBJ whole genome shotgun (WGS) entry which is preliminary data.</text>
</comment>
<evidence type="ECO:0000313" key="4">
    <source>
        <dbReference type="Proteomes" id="UP000663828"/>
    </source>
</evidence>
<gene>
    <name evidence="3" type="ORF">EDS130_LOCUS44902</name>
    <name evidence="2" type="ORF">XAT740_LOCUS38860</name>
</gene>
<accession>A0A815S8N8</accession>
<name>A0A815S8N8_ADIRI</name>
<dbReference type="AlphaFoldDB" id="A0A815S8N8"/>
<organism evidence="2 4">
    <name type="scientific">Adineta ricciae</name>
    <name type="common">Rotifer</name>
    <dbReference type="NCBI Taxonomy" id="249248"/>
    <lineage>
        <taxon>Eukaryota</taxon>
        <taxon>Metazoa</taxon>
        <taxon>Spiralia</taxon>
        <taxon>Gnathifera</taxon>
        <taxon>Rotifera</taxon>
        <taxon>Eurotatoria</taxon>
        <taxon>Bdelloidea</taxon>
        <taxon>Adinetida</taxon>
        <taxon>Adinetidae</taxon>
        <taxon>Adineta</taxon>
    </lineage>
</organism>
<dbReference type="EMBL" id="CAJNOJ010000950">
    <property type="protein sequence ID" value="CAF1535379.1"/>
    <property type="molecule type" value="Genomic_DNA"/>
</dbReference>
<keyword evidence="1" id="KW-0732">Signal</keyword>